<keyword evidence="3" id="KW-0472">Membrane</keyword>
<dbReference type="InterPro" id="IPR002901">
    <property type="entry name" value="MGlyc_endo_b_GlcNAc-like_dom"/>
</dbReference>
<keyword evidence="3" id="KW-1133">Transmembrane helix</keyword>
<accession>A0ABQ3W660</accession>
<keyword evidence="2" id="KW-0378">Hydrolase</keyword>
<dbReference type="Gene3D" id="1.10.530.10">
    <property type="match status" value="1"/>
</dbReference>
<proteinExistence type="inferred from homology"/>
<dbReference type="EMBL" id="BNJR01000017">
    <property type="protein sequence ID" value="GHP14829.1"/>
    <property type="molecule type" value="Genomic_DNA"/>
</dbReference>
<dbReference type="SMART" id="SM00047">
    <property type="entry name" value="LYZ2"/>
    <property type="match status" value="1"/>
</dbReference>
<gene>
    <name evidence="5" type="ORF">YK48G_22540</name>
</gene>
<dbReference type="Pfam" id="PF01832">
    <property type="entry name" value="Glucosaminidase"/>
    <property type="match status" value="1"/>
</dbReference>
<comment type="similarity">
    <text evidence="1">Belongs to the glycosyl hydrolase 73 family.</text>
</comment>
<feature type="domain" description="Mannosyl-glycoprotein endo-beta-N-acetylglucosamidase-like" evidence="4">
    <location>
        <begin position="48"/>
        <end position="199"/>
    </location>
</feature>
<reference evidence="5 6" key="1">
    <citation type="journal article" date="2021" name="Int. J. Syst. Evol. Microbiol.">
        <title>Lentilactobacillus fungorum sp. nov., isolated from spent mushroom substrates.</title>
        <authorList>
            <person name="Tohno M."/>
            <person name="Tanizawa Y."/>
            <person name="Kojima Y."/>
            <person name="Sakamoto M."/>
            <person name="Ohkuma M."/>
            <person name="Kobayashi H."/>
        </authorList>
    </citation>
    <scope>NUCLEOTIDE SEQUENCE [LARGE SCALE GENOMIC DNA]</scope>
    <source>
        <strain evidence="5 6">YK48G</strain>
    </source>
</reference>
<organism evidence="5 6">
    <name type="scientific">Lentilactobacillus fungorum</name>
    <dbReference type="NCBI Taxonomy" id="2201250"/>
    <lineage>
        <taxon>Bacteria</taxon>
        <taxon>Bacillati</taxon>
        <taxon>Bacillota</taxon>
        <taxon>Bacilli</taxon>
        <taxon>Lactobacillales</taxon>
        <taxon>Lactobacillaceae</taxon>
        <taxon>Lentilactobacillus</taxon>
    </lineage>
</organism>
<keyword evidence="6" id="KW-1185">Reference proteome</keyword>
<evidence type="ECO:0000259" key="4">
    <source>
        <dbReference type="SMART" id="SM00047"/>
    </source>
</evidence>
<comment type="caution">
    <text evidence="5">The sequence shown here is derived from an EMBL/GenBank/DDBJ whole genome shotgun (WGS) entry which is preliminary data.</text>
</comment>
<dbReference type="InterPro" id="IPR051056">
    <property type="entry name" value="Glycosyl_Hydrolase_73"/>
</dbReference>
<keyword evidence="3" id="KW-0812">Transmembrane</keyword>
<dbReference type="RefSeq" id="WP_203630807.1">
    <property type="nucleotide sequence ID" value="NZ_BNJR01000017.1"/>
</dbReference>
<name>A0ABQ3W660_9LACO</name>
<dbReference type="Gene3D" id="4.10.80.30">
    <property type="entry name" value="DNA polymerase, domain 6"/>
    <property type="match status" value="1"/>
</dbReference>
<evidence type="ECO:0000256" key="3">
    <source>
        <dbReference type="SAM" id="Phobius"/>
    </source>
</evidence>
<dbReference type="Proteomes" id="UP000604765">
    <property type="component" value="Unassembled WGS sequence"/>
</dbReference>
<evidence type="ECO:0000256" key="2">
    <source>
        <dbReference type="ARBA" id="ARBA00022801"/>
    </source>
</evidence>
<protein>
    <recommendedName>
        <fullName evidence="4">Mannosyl-glycoprotein endo-beta-N-acetylglucosamidase-like domain-containing protein</fullName>
    </recommendedName>
</protein>
<sequence>MQKKSWRIILILLVTGLVIFAGLTIRNRASRQKQARPNVPTLVQKHPKTVPKKQRERFINQIATPAIKQYRRDRRILPSVVIAQAILESRYGTSQLYRAAKNPFGIKGAYEGNSVAFYTREVIKGKSVQVLANFRKYPSLKAAILDHNRLVEKKFIKQKNIVSYRTSTRMLQENGYATDPKYASKLNHLIVKYRLSRYDLKAINE</sequence>
<evidence type="ECO:0000313" key="5">
    <source>
        <dbReference type="EMBL" id="GHP14829.1"/>
    </source>
</evidence>
<dbReference type="PANTHER" id="PTHR33308">
    <property type="entry name" value="PEPTIDOGLYCAN HYDROLASE FLGJ"/>
    <property type="match status" value="1"/>
</dbReference>
<evidence type="ECO:0000313" key="6">
    <source>
        <dbReference type="Proteomes" id="UP000604765"/>
    </source>
</evidence>
<evidence type="ECO:0000256" key="1">
    <source>
        <dbReference type="ARBA" id="ARBA00010266"/>
    </source>
</evidence>
<feature type="transmembrane region" description="Helical" evidence="3">
    <location>
        <begin position="6"/>
        <end position="25"/>
    </location>
</feature>
<dbReference type="PANTHER" id="PTHR33308:SF9">
    <property type="entry name" value="PEPTIDOGLYCAN HYDROLASE FLGJ"/>
    <property type="match status" value="1"/>
</dbReference>